<organism evidence="2 3">
    <name type="scientific">Turicibacter sanguinis</name>
    <dbReference type="NCBI Taxonomy" id="154288"/>
    <lineage>
        <taxon>Bacteria</taxon>
        <taxon>Bacillati</taxon>
        <taxon>Bacillota</taxon>
        <taxon>Erysipelotrichia</taxon>
        <taxon>Erysipelotrichales</taxon>
        <taxon>Turicibacteraceae</taxon>
        <taxon>Turicibacter</taxon>
    </lineage>
</organism>
<dbReference type="InterPro" id="IPR018878">
    <property type="entry name" value="ORF6C_dom"/>
</dbReference>
<evidence type="ECO:0000313" key="3">
    <source>
        <dbReference type="Proteomes" id="UP000487649"/>
    </source>
</evidence>
<comment type="caution">
    <text evidence="2">The sequence shown here is derived from an EMBL/GenBank/DDBJ whole genome shotgun (WGS) entry which is preliminary data.</text>
</comment>
<dbReference type="Pfam" id="PF09669">
    <property type="entry name" value="Phage_pRha"/>
    <property type="match status" value="1"/>
</dbReference>
<dbReference type="EMBL" id="WMQE01000024">
    <property type="protein sequence ID" value="MTK21841.1"/>
    <property type="molecule type" value="Genomic_DNA"/>
</dbReference>
<protein>
    <submittedName>
        <fullName evidence="2">Phage regulatory protein</fullName>
    </submittedName>
</protein>
<accession>A0A9X5APT4</accession>
<dbReference type="InterPro" id="IPR014054">
    <property type="entry name" value="Phage_regulatory_Rha"/>
</dbReference>
<sequence>MSGEIKLNVSQSRGYESASLINIENKDGVAVVSSRVIAYDFDKQHKHVLESIDNLIKAMGGAEKLADLYIESKYQHPQNKQWYKEYLLTRDGFSLLVMGFTGKEALHWKLQYIEAFNKMEMQIKQQQKNPYSHLSKEFQALIMHDEKIMKLERRVEDIEDNAYLSPSEYGMVGQKVNNKIHAIVTERGLKLSRQQRSELYKSLNRDIKTITGVHHRCQLRRKHLDQVLEFIYRWEPSLATMMKVEQMDLFNTTN</sequence>
<dbReference type="Proteomes" id="UP000487649">
    <property type="component" value="Unassembled WGS sequence"/>
</dbReference>
<dbReference type="Pfam" id="PF10552">
    <property type="entry name" value="ORF6C"/>
    <property type="match status" value="1"/>
</dbReference>
<name>A0A9X5APT4_9FIRM</name>
<feature type="domain" description="ORF6C" evidence="1">
    <location>
        <begin position="135"/>
        <end position="243"/>
    </location>
</feature>
<proteinExistence type="predicted"/>
<gene>
    <name evidence="2" type="ORF">GMA92_10485</name>
</gene>
<dbReference type="NCBIfam" id="TIGR02681">
    <property type="entry name" value="phage_pRha"/>
    <property type="match status" value="1"/>
</dbReference>
<evidence type="ECO:0000259" key="1">
    <source>
        <dbReference type="Pfam" id="PF10552"/>
    </source>
</evidence>
<reference evidence="2 3" key="1">
    <citation type="journal article" date="2019" name="Nat. Med.">
        <title>A library of human gut bacterial isolates paired with longitudinal multiomics data enables mechanistic microbiome research.</title>
        <authorList>
            <person name="Poyet M."/>
            <person name="Groussin M."/>
            <person name="Gibbons S.M."/>
            <person name="Avila-Pacheco J."/>
            <person name="Jiang X."/>
            <person name="Kearney S.M."/>
            <person name="Perrotta A.R."/>
            <person name="Berdy B."/>
            <person name="Zhao S."/>
            <person name="Lieberman T.D."/>
            <person name="Swanson P.K."/>
            <person name="Smith M."/>
            <person name="Roesemann S."/>
            <person name="Alexander J.E."/>
            <person name="Rich S.A."/>
            <person name="Livny J."/>
            <person name="Vlamakis H."/>
            <person name="Clish C."/>
            <person name="Bullock K."/>
            <person name="Deik A."/>
            <person name="Scott J."/>
            <person name="Pierce K.A."/>
            <person name="Xavier R.J."/>
            <person name="Alm E.J."/>
        </authorList>
    </citation>
    <scope>NUCLEOTIDE SEQUENCE [LARGE SCALE GENOMIC DNA]</scope>
    <source>
        <strain evidence="2 3">BIOML-A198</strain>
    </source>
</reference>
<evidence type="ECO:0000313" key="2">
    <source>
        <dbReference type="EMBL" id="MTK21841.1"/>
    </source>
</evidence>
<dbReference type="AlphaFoldDB" id="A0A9X5APT4"/>